<dbReference type="InterPro" id="IPR033932">
    <property type="entry name" value="YtcJ-like"/>
</dbReference>
<dbReference type="CDD" id="cd01300">
    <property type="entry name" value="YtcJ_like"/>
    <property type="match status" value="1"/>
</dbReference>
<name>A0A3N2C462_9MICO</name>
<dbReference type="AlphaFoldDB" id="A0A3N2C462"/>
<dbReference type="PANTHER" id="PTHR22642:SF2">
    <property type="entry name" value="PROTEIN LONG AFTER FAR-RED 3"/>
    <property type="match status" value="1"/>
</dbReference>
<evidence type="ECO:0000313" key="4">
    <source>
        <dbReference type="Proteomes" id="UP000266915"/>
    </source>
</evidence>
<sequence>MAAETEKETPTMTQTDTATPTHSQLFTNARVFTGTDETDVASAFRIVDGRFDWVGEASAVAGEPAVDLGGRTVLPGLIDSHTHPALMAATAVAAECFPPSVVSIDGLVERLREHQATLTSPSAWVLGRGFDDTKFPEGRMPTTADLDAVSAERPVLVWRCDAHSAVCNTAALRLAGITATTPDPAGARFERGPDGEPNGVLTEIAAVEAVARFIPVPERDEQVASLVAIGEELASRGIVAVCDLLSNRLQDPLDAFRAAAAKGLRTRVALYPGWDPSAPLAELTPDDREGRIRIGGVKVVLDGAYSNRTAWVAEPYPESCDHGLRLVEDDDVLAAGAWARRNGVQLAVHAMGDRALERVASLFEDQEPWLDGIPSVRIEHATIISEGYAERLRSARMTFGIATHTVFFFAEYDGYELALRAEQVPDAYPIARLFRTIGPLALSSDRPATAWSGADDVMLSVEAAVRRQAYNGADFVPEEAISVAQALLLYTGRAGLLSPLDSVGRIATGYDGSFAVLDRDVFSVPADEIATVRVAETWIRGEQVYQRSPQDEGVRS</sequence>
<keyword evidence="4" id="KW-1185">Reference proteome</keyword>
<proteinExistence type="predicted"/>
<dbReference type="InterPro" id="IPR032466">
    <property type="entry name" value="Metal_Hydrolase"/>
</dbReference>
<dbReference type="InterPro" id="IPR011059">
    <property type="entry name" value="Metal-dep_hydrolase_composite"/>
</dbReference>
<dbReference type="GO" id="GO:0016810">
    <property type="term" value="F:hydrolase activity, acting on carbon-nitrogen (but not peptide) bonds"/>
    <property type="evidence" value="ECO:0007669"/>
    <property type="project" value="InterPro"/>
</dbReference>
<reference evidence="3 4" key="1">
    <citation type="submission" date="2018-11" db="EMBL/GenBank/DDBJ databases">
        <title>Sequencing the genomes of 1000 actinobacteria strains.</title>
        <authorList>
            <person name="Klenk H.-P."/>
        </authorList>
    </citation>
    <scope>NUCLEOTIDE SEQUENCE [LARGE SCALE GENOMIC DNA]</scope>
    <source>
        <strain evidence="3 4">DSM 14012</strain>
    </source>
</reference>
<comment type="caution">
    <text evidence="3">The sequence shown here is derived from an EMBL/GenBank/DDBJ whole genome shotgun (WGS) entry which is preliminary data.</text>
</comment>
<dbReference type="SUPFAM" id="SSF51338">
    <property type="entry name" value="Composite domain of metallo-dependent hydrolases"/>
    <property type="match status" value="1"/>
</dbReference>
<evidence type="ECO:0000313" key="3">
    <source>
        <dbReference type="EMBL" id="ROR82064.1"/>
    </source>
</evidence>
<evidence type="ECO:0000259" key="2">
    <source>
        <dbReference type="Pfam" id="PF07969"/>
    </source>
</evidence>
<protein>
    <recommendedName>
        <fullName evidence="2">Amidohydrolase 3 domain-containing protein</fullName>
    </recommendedName>
</protein>
<dbReference type="Pfam" id="PF07969">
    <property type="entry name" value="Amidohydro_3"/>
    <property type="match status" value="1"/>
</dbReference>
<accession>A0A3N2C462</accession>
<dbReference type="EMBL" id="RKHL01000001">
    <property type="protein sequence ID" value="ROR82064.1"/>
    <property type="molecule type" value="Genomic_DNA"/>
</dbReference>
<dbReference type="Gene3D" id="2.30.40.10">
    <property type="entry name" value="Urease, subunit C, domain 1"/>
    <property type="match status" value="1"/>
</dbReference>
<organism evidence="3 4">
    <name type="scientific">Plantibacter flavus</name>
    <dbReference type="NCBI Taxonomy" id="150123"/>
    <lineage>
        <taxon>Bacteria</taxon>
        <taxon>Bacillati</taxon>
        <taxon>Actinomycetota</taxon>
        <taxon>Actinomycetes</taxon>
        <taxon>Micrococcales</taxon>
        <taxon>Microbacteriaceae</taxon>
        <taxon>Plantibacter</taxon>
    </lineage>
</organism>
<feature type="compositionally biased region" description="Low complexity" evidence="1">
    <location>
        <begin position="10"/>
        <end position="21"/>
    </location>
</feature>
<dbReference type="InterPro" id="IPR013108">
    <property type="entry name" value="Amidohydro_3"/>
</dbReference>
<feature type="domain" description="Amidohydrolase 3" evidence="2">
    <location>
        <begin position="66"/>
        <end position="545"/>
    </location>
</feature>
<dbReference type="Gene3D" id="3.20.20.140">
    <property type="entry name" value="Metal-dependent hydrolases"/>
    <property type="match status" value="1"/>
</dbReference>
<dbReference type="Proteomes" id="UP000266915">
    <property type="component" value="Unassembled WGS sequence"/>
</dbReference>
<dbReference type="Gene3D" id="3.10.310.70">
    <property type="match status" value="1"/>
</dbReference>
<evidence type="ECO:0000256" key="1">
    <source>
        <dbReference type="SAM" id="MobiDB-lite"/>
    </source>
</evidence>
<dbReference type="PANTHER" id="PTHR22642">
    <property type="entry name" value="IMIDAZOLONEPROPIONASE"/>
    <property type="match status" value="1"/>
</dbReference>
<feature type="region of interest" description="Disordered" evidence="1">
    <location>
        <begin position="1"/>
        <end position="22"/>
    </location>
</feature>
<gene>
    <name evidence="3" type="ORF">EDD42_2146</name>
</gene>
<dbReference type="SUPFAM" id="SSF51556">
    <property type="entry name" value="Metallo-dependent hydrolases"/>
    <property type="match status" value="1"/>
</dbReference>